<evidence type="ECO:0000313" key="11">
    <source>
        <dbReference type="Proteomes" id="UP000078492"/>
    </source>
</evidence>
<keyword evidence="3" id="KW-0732">Signal</keyword>
<dbReference type="CDD" id="cd00063">
    <property type="entry name" value="FN3"/>
    <property type="match status" value="1"/>
</dbReference>
<dbReference type="InterPro" id="IPR011009">
    <property type="entry name" value="Kinase-like_dom_sf"/>
</dbReference>
<dbReference type="Gene3D" id="2.60.40.10">
    <property type="entry name" value="Immunoglobulins"/>
    <property type="match status" value="1"/>
</dbReference>
<accession>A0A195E097</accession>
<dbReference type="PROSITE" id="PS50853">
    <property type="entry name" value="FN3"/>
    <property type="match status" value="1"/>
</dbReference>
<dbReference type="InterPro" id="IPR001245">
    <property type="entry name" value="Ser-Thr/Tyr_kinase_cat_dom"/>
</dbReference>
<dbReference type="STRING" id="471704.A0A195E097"/>
<keyword evidence="10" id="KW-0808">Transferase</keyword>
<dbReference type="Pfam" id="PF00041">
    <property type="entry name" value="fn3"/>
    <property type="match status" value="1"/>
</dbReference>
<keyword evidence="6" id="KW-0325">Glycoprotein</keyword>
<dbReference type="InterPro" id="IPR050122">
    <property type="entry name" value="RTK"/>
</dbReference>
<feature type="domain" description="Fibronectin type-III" evidence="9">
    <location>
        <begin position="129"/>
        <end position="229"/>
    </location>
</feature>
<dbReference type="Gene3D" id="3.30.200.20">
    <property type="entry name" value="Phosphorylase Kinase, domain 1"/>
    <property type="match status" value="1"/>
</dbReference>
<dbReference type="GO" id="GO:0043235">
    <property type="term" value="C:receptor complex"/>
    <property type="evidence" value="ECO:0007669"/>
    <property type="project" value="TreeGrafter"/>
</dbReference>
<feature type="domain" description="Protein kinase" evidence="8">
    <location>
        <begin position="456"/>
        <end position="721"/>
    </location>
</feature>
<keyword evidence="10" id="KW-0418">Kinase</keyword>
<dbReference type="GO" id="GO:0005886">
    <property type="term" value="C:plasma membrane"/>
    <property type="evidence" value="ECO:0007669"/>
    <property type="project" value="TreeGrafter"/>
</dbReference>
<evidence type="ECO:0000259" key="8">
    <source>
        <dbReference type="PROSITE" id="PS50011"/>
    </source>
</evidence>
<dbReference type="InterPro" id="IPR036116">
    <property type="entry name" value="FN3_sf"/>
</dbReference>
<keyword evidence="4 7" id="KW-1133">Transmembrane helix</keyword>
<dbReference type="Proteomes" id="UP000078492">
    <property type="component" value="Unassembled WGS sequence"/>
</dbReference>
<dbReference type="GO" id="GO:0004714">
    <property type="term" value="F:transmembrane receptor protein tyrosine kinase activity"/>
    <property type="evidence" value="ECO:0007669"/>
    <property type="project" value="TreeGrafter"/>
</dbReference>
<dbReference type="GO" id="GO:0007169">
    <property type="term" value="P:cell surface receptor protein tyrosine kinase signaling pathway"/>
    <property type="evidence" value="ECO:0007669"/>
    <property type="project" value="TreeGrafter"/>
</dbReference>
<name>A0A195E097_9HYME</name>
<evidence type="ECO:0000256" key="7">
    <source>
        <dbReference type="SAM" id="Phobius"/>
    </source>
</evidence>
<dbReference type="SMART" id="SM00060">
    <property type="entry name" value="FN3"/>
    <property type="match status" value="1"/>
</dbReference>
<evidence type="ECO:0000313" key="10">
    <source>
        <dbReference type="EMBL" id="KYN18543.1"/>
    </source>
</evidence>
<dbReference type="SUPFAM" id="SSF56112">
    <property type="entry name" value="Protein kinase-like (PK-like)"/>
    <property type="match status" value="1"/>
</dbReference>
<dbReference type="Pfam" id="PF23144">
    <property type="entry name" value="Fn3_PTPRU"/>
    <property type="match status" value="1"/>
</dbReference>
<sequence length="727" mass="81400">MSHLLFGNEYRGVPDRWSSSVEIATMEPNHHWPLVVLTIEKENLCEAIAYTFKILFPTYRPCGFLNTDIQSGIIVLFAGLMNGQQCYCVNKFGQPSDSCTVTCASDSSYYCGSYEAMSVYATGQQGPSPPRRVSVTEEAKDTLKITWQPPDIPNGKIISYTIRAVVEKTYSSNNLSPIENQIQGGSSNMTILRGLQPGTKYHISITASNILESSEPANTTGWTVIGPPDKPAMPKILERGKDTITVMLTEGHSEYGPISAYQVFVVQADAIPPPVDEKYLNYDSASKQGLSYYVAAQFEPLDFHRYRKFVVGDGRMIGGYHNLPLQDQFVSAQVGLMIISRKAAYEQRSYSDLANNANIMLSHEMNQMDTTALALCIAITLLSILLAISILIYFVLRRRHERFHMQKLPEQQELTLQGPVYEVDNIGYIPEDIPERVNHYQELKKKVWSIPQNALSVDDHVIRRGRFGSVHTGTVLKDDKSCPVTIHTIIDGALKGSDKRHMLRELDVCIRAGSMKYLAGLVGTCETTDMLYVVLELPPQILKDRLLGARSGDVFPIDQILSISSSIAIALQYLASHKIIHNRLCARSVGLSSDWTPKLMGHGIAKYAMQDLKYARWTAIECFDNQTKHQPGVIWAFGVLLWEMFSMGGTPYSNLALDSEVEDAIMRGIRLPQLLDVTDPIYEVMSSCWRDDPEERPTFDELIRLDTLSVCPITAITEPYLPELELN</sequence>
<evidence type="ECO:0000259" key="9">
    <source>
        <dbReference type="PROSITE" id="PS50853"/>
    </source>
</evidence>
<keyword evidence="2 7" id="KW-0812">Transmembrane</keyword>
<gene>
    <name evidence="10" type="ORF">ALC57_09223</name>
</gene>
<evidence type="ECO:0000256" key="3">
    <source>
        <dbReference type="ARBA" id="ARBA00022729"/>
    </source>
</evidence>
<dbReference type="InterPro" id="IPR013783">
    <property type="entry name" value="Ig-like_fold"/>
</dbReference>
<dbReference type="PANTHER" id="PTHR24416">
    <property type="entry name" value="TYROSINE-PROTEIN KINASE RECEPTOR"/>
    <property type="match status" value="1"/>
</dbReference>
<dbReference type="PROSITE" id="PS50011">
    <property type="entry name" value="PROTEIN_KINASE_DOM"/>
    <property type="match status" value="1"/>
</dbReference>
<protein>
    <submittedName>
        <fullName evidence="10">Putative tyrosine-protein kinase Wsck</fullName>
    </submittedName>
</protein>
<dbReference type="PANTHER" id="PTHR24416:SF611">
    <property type="entry name" value="TYROSINE-PROTEIN KINASE TRANSMEMBRANE RECEPTOR ROR"/>
    <property type="match status" value="1"/>
</dbReference>
<comment type="subcellular location">
    <subcellularLocation>
        <location evidence="1">Membrane</location>
        <topology evidence="1">Single-pass type I membrane protein</topology>
    </subcellularLocation>
</comment>
<dbReference type="AlphaFoldDB" id="A0A195E097"/>
<dbReference type="InterPro" id="IPR057598">
    <property type="entry name" value="Fn3_PTPRU"/>
</dbReference>
<reference evidence="10 11" key="1">
    <citation type="submission" date="2015-09" db="EMBL/GenBank/DDBJ databases">
        <title>Trachymyrmex cornetzi WGS genome.</title>
        <authorList>
            <person name="Nygaard S."/>
            <person name="Hu H."/>
            <person name="Boomsma J."/>
            <person name="Zhang G."/>
        </authorList>
    </citation>
    <scope>NUCLEOTIDE SEQUENCE [LARGE SCALE GENOMIC DNA]</scope>
    <source>
        <strain evidence="10">Tcor2-1</strain>
        <tissue evidence="10">Whole body</tissue>
    </source>
</reference>
<dbReference type="GO" id="GO:0005524">
    <property type="term" value="F:ATP binding"/>
    <property type="evidence" value="ECO:0007669"/>
    <property type="project" value="InterPro"/>
</dbReference>
<dbReference type="InterPro" id="IPR003961">
    <property type="entry name" value="FN3_dom"/>
</dbReference>
<proteinExistence type="predicted"/>
<evidence type="ECO:0000256" key="2">
    <source>
        <dbReference type="ARBA" id="ARBA00022692"/>
    </source>
</evidence>
<evidence type="ECO:0000256" key="5">
    <source>
        <dbReference type="ARBA" id="ARBA00023136"/>
    </source>
</evidence>
<dbReference type="Gene3D" id="1.10.510.10">
    <property type="entry name" value="Transferase(Phosphotransferase) domain 1"/>
    <property type="match status" value="1"/>
</dbReference>
<organism evidence="10 11">
    <name type="scientific">Trachymyrmex cornetzi</name>
    <dbReference type="NCBI Taxonomy" id="471704"/>
    <lineage>
        <taxon>Eukaryota</taxon>
        <taxon>Metazoa</taxon>
        <taxon>Ecdysozoa</taxon>
        <taxon>Arthropoda</taxon>
        <taxon>Hexapoda</taxon>
        <taxon>Insecta</taxon>
        <taxon>Pterygota</taxon>
        <taxon>Neoptera</taxon>
        <taxon>Endopterygota</taxon>
        <taxon>Hymenoptera</taxon>
        <taxon>Apocrita</taxon>
        <taxon>Aculeata</taxon>
        <taxon>Formicoidea</taxon>
        <taxon>Formicidae</taxon>
        <taxon>Myrmicinae</taxon>
        <taxon>Trachymyrmex</taxon>
    </lineage>
</organism>
<dbReference type="SUPFAM" id="SSF49265">
    <property type="entry name" value="Fibronectin type III"/>
    <property type="match status" value="1"/>
</dbReference>
<keyword evidence="11" id="KW-1185">Reference proteome</keyword>
<feature type="transmembrane region" description="Helical" evidence="7">
    <location>
        <begin position="372"/>
        <end position="396"/>
    </location>
</feature>
<keyword evidence="5 7" id="KW-0472">Membrane</keyword>
<dbReference type="Pfam" id="PF07714">
    <property type="entry name" value="PK_Tyr_Ser-Thr"/>
    <property type="match status" value="1"/>
</dbReference>
<dbReference type="InterPro" id="IPR000719">
    <property type="entry name" value="Prot_kinase_dom"/>
</dbReference>
<dbReference type="EMBL" id="KQ979955">
    <property type="protein sequence ID" value="KYN18543.1"/>
    <property type="molecule type" value="Genomic_DNA"/>
</dbReference>
<evidence type="ECO:0000256" key="6">
    <source>
        <dbReference type="ARBA" id="ARBA00023180"/>
    </source>
</evidence>
<evidence type="ECO:0000256" key="4">
    <source>
        <dbReference type="ARBA" id="ARBA00022989"/>
    </source>
</evidence>
<evidence type="ECO:0000256" key="1">
    <source>
        <dbReference type="ARBA" id="ARBA00004479"/>
    </source>
</evidence>